<keyword evidence="2" id="KW-1185">Reference proteome</keyword>
<reference evidence="1" key="1">
    <citation type="submission" date="2016-03" db="EMBL/GenBank/DDBJ databases">
        <title>Mechanisms controlling the formation of the plant cell surface in tip-growing cells are functionally conserved among land plants.</title>
        <authorList>
            <person name="Honkanen S."/>
            <person name="Jones V.A."/>
            <person name="Morieri G."/>
            <person name="Champion C."/>
            <person name="Hetherington A.J."/>
            <person name="Kelly S."/>
            <person name="Saint-Marcoux D."/>
            <person name="Proust H."/>
            <person name="Prescott H."/>
            <person name="Dolan L."/>
        </authorList>
    </citation>
    <scope>NUCLEOTIDE SEQUENCE [LARGE SCALE GENOMIC DNA]</scope>
    <source>
        <tissue evidence="1">Whole gametophyte</tissue>
    </source>
</reference>
<sequence length="162" mass="17800">MASRQVYHLDTQVLWVCQDLGDTNANAVRIRISLSPSRELEEATCPFNFFTRQFFNRVHSTIQCCTTALARSPRSTAAAAAAAALGHGAELCFLFRWREESSARVESMALTRSGSELLEGLLLTSKEVAVHCAANGFCYSDDVQQTAVECVSQLIFLFVSLA</sequence>
<gene>
    <name evidence="1" type="ORF">AXG93_4804s1190</name>
</gene>
<evidence type="ECO:0000313" key="1">
    <source>
        <dbReference type="EMBL" id="OAE22014.1"/>
    </source>
</evidence>
<organism evidence="1 2">
    <name type="scientific">Marchantia polymorpha subsp. ruderalis</name>
    <dbReference type="NCBI Taxonomy" id="1480154"/>
    <lineage>
        <taxon>Eukaryota</taxon>
        <taxon>Viridiplantae</taxon>
        <taxon>Streptophyta</taxon>
        <taxon>Embryophyta</taxon>
        <taxon>Marchantiophyta</taxon>
        <taxon>Marchantiopsida</taxon>
        <taxon>Marchantiidae</taxon>
        <taxon>Marchantiales</taxon>
        <taxon>Marchantiaceae</taxon>
        <taxon>Marchantia</taxon>
    </lineage>
</organism>
<evidence type="ECO:0000313" key="2">
    <source>
        <dbReference type="Proteomes" id="UP000077202"/>
    </source>
</evidence>
<accession>A0A176VM57</accession>
<comment type="caution">
    <text evidence="1">The sequence shown here is derived from an EMBL/GenBank/DDBJ whole genome shotgun (WGS) entry which is preliminary data.</text>
</comment>
<protein>
    <submittedName>
        <fullName evidence="1">Uncharacterized protein</fullName>
    </submittedName>
</protein>
<dbReference type="AlphaFoldDB" id="A0A176VM57"/>
<dbReference type="Proteomes" id="UP000077202">
    <property type="component" value="Unassembled WGS sequence"/>
</dbReference>
<proteinExistence type="predicted"/>
<dbReference type="EMBL" id="LVLJ01003293">
    <property type="protein sequence ID" value="OAE22014.1"/>
    <property type="molecule type" value="Genomic_DNA"/>
</dbReference>
<name>A0A176VM57_MARPO</name>